<accession>A0A9N9NHE2</accession>
<dbReference type="Proteomes" id="UP000789570">
    <property type="component" value="Unassembled WGS sequence"/>
</dbReference>
<sequence length="464" mass="54034">MVYIPQLGPAEFWKELLGARIVFPLPQEIKKAELLALEPYSTIEDNHMVDDFGGMLCLPNGLFYMGEENRKPIGPARTGCMITGSPGIGKTYFGLFILFYIRYMYPKATIVWRGEKDCYQFSPEGNVQEGNIRQFSKTLSDPKNFYIADASTMTWYSAYKILLTSPEPERFKKAVKWPGFTQYFMPVWDLEEITILWIALYKNKKNIDGKELTFELVGTLLENWGSIPRSILLKWDDECVQILLVMDLDVDSTFTKKVYRFASPMVSNKLIQAYENKTNRNVRDFIMSSYEYPMASGFREETEKHIKNLECNWFMTMKEARKGYYNRPKSKTFESIDAFSLDNSVLTLYQMTVSIKYSMKVKGLNNLKRFLGWENDMNNIHLYFVVPANIFEEFPFQSYKTVKGQDSQKIPRWINNISQYALEINIDSEQRNLKRHYTDSDNDAMLRGGGSREVLEEGGNKKKK</sequence>
<reference evidence="2" key="1">
    <citation type="submission" date="2021-06" db="EMBL/GenBank/DDBJ databases">
        <authorList>
            <person name="Kallberg Y."/>
            <person name="Tangrot J."/>
            <person name="Rosling A."/>
        </authorList>
    </citation>
    <scope>NUCLEOTIDE SEQUENCE</scope>
    <source>
        <strain evidence="2">UK204</strain>
    </source>
</reference>
<organism evidence="2 3">
    <name type="scientific">Funneliformis caledonium</name>
    <dbReference type="NCBI Taxonomy" id="1117310"/>
    <lineage>
        <taxon>Eukaryota</taxon>
        <taxon>Fungi</taxon>
        <taxon>Fungi incertae sedis</taxon>
        <taxon>Mucoromycota</taxon>
        <taxon>Glomeromycotina</taxon>
        <taxon>Glomeromycetes</taxon>
        <taxon>Glomerales</taxon>
        <taxon>Glomeraceae</taxon>
        <taxon>Funneliformis</taxon>
    </lineage>
</organism>
<feature type="non-terminal residue" evidence="2">
    <location>
        <position position="1"/>
    </location>
</feature>
<dbReference type="OrthoDB" id="2448891at2759"/>
<evidence type="ECO:0000313" key="2">
    <source>
        <dbReference type="EMBL" id="CAG8733459.1"/>
    </source>
</evidence>
<comment type="caution">
    <text evidence="2">The sequence shown here is derived from an EMBL/GenBank/DDBJ whole genome shotgun (WGS) entry which is preliminary data.</text>
</comment>
<evidence type="ECO:0000313" key="3">
    <source>
        <dbReference type="Proteomes" id="UP000789570"/>
    </source>
</evidence>
<feature type="region of interest" description="Disordered" evidence="1">
    <location>
        <begin position="439"/>
        <end position="464"/>
    </location>
</feature>
<feature type="compositionally biased region" description="Basic and acidic residues" evidence="1">
    <location>
        <begin position="453"/>
        <end position="464"/>
    </location>
</feature>
<dbReference type="PANTHER" id="PTHR33129">
    <property type="entry name" value="PROTEIN KINASE DOMAIN-CONTAINING PROTEIN-RELATED"/>
    <property type="match status" value="1"/>
</dbReference>
<dbReference type="AlphaFoldDB" id="A0A9N9NHE2"/>
<evidence type="ECO:0000256" key="1">
    <source>
        <dbReference type="SAM" id="MobiDB-lite"/>
    </source>
</evidence>
<dbReference type="EMBL" id="CAJVPQ010012865">
    <property type="protein sequence ID" value="CAG8733459.1"/>
    <property type="molecule type" value="Genomic_DNA"/>
</dbReference>
<name>A0A9N9NHE2_9GLOM</name>
<dbReference type="InterPro" id="IPR052980">
    <property type="entry name" value="Crinkler_effector"/>
</dbReference>
<dbReference type="PANTHER" id="PTHR33129:SF1">
    <property type="entry name" value="ATP-BINDING PROTEIN"/>
    <property type="match status" value="1"/>
</dbReference>
<proteinExistence type="predicted"/>
<keyword evidence="3" id="KW-1185">Reference proteome</keyword>
<protein>
    <submittedName>
        <fullName evidence="2">7978_t:CDS:1</fullName>
    </submittedName>
</protein>
<gene>
    <name evidence="2" type="ORF">FCALED_LOCUS15138</name>
</gene>